<name>A0A485NB75_LYNPA</name>
<dbReference type="PANTHER" id="PTHR11412:SF81">
    <property type="entry name" value="COMPLEMENT C3"/>
    <property type="match status" value="1"/>
</dbReference>
<dbReference type="AlphaFoldDB" id="A0A485NB75"/>
<dbReference type="Pfam" id="PF07703">
    <property type="entry name" value="A2M_BRD"/>
    <property type="match status" value="1"/>
</dbReference>
<dbReference type="PANTHER" id="PTHR11412">
    <property type="entry name" value="MACROGLOBULIN / COMPLEMENT"/>
    <property type="match status" value="1"/>
</dbReference>
<dbReference type="EMBL" id="CAAGRJ010014396">
    <property type="protein sequence ID" value="VFV30560.1"/>
    <property type="molecule type" value="Genomic_DNA"/>
</dbReference>
<dbReference type="InterPro" id="IPR050473">
    <property type="entry name" value="A2M/Complement_sys"/>
</dbReference>
<dbReference type="FunFam" id="6.20.50.160:FF:000003">
    <property type="entry name" value="Complement C3"/>
    <property type="match status" value="1"/>
</dbReference>
<reference evidence="2 3" key="1">
    <citation type="submission" date="2019-01" db="EMBL/GenBank/DDBJ databases">
        <authorList>
            <person name="Alioto T."/>
            <person name="Alioto T."/>
        </authorList>
    </citation>
    <scope>NUCLEOTIDE SEQUENCE [LARGE SCALE GENOMIC DNA]</scope>
</reference>
<proteinExistence type="predicted"/>
<dbReference type="Gene3D" id="6.20.50.160">
    <property type="match status" value="1"/>
</dbReference>
<protein>
    <submittedName>
        <fullName evidence="2">Complement c3-like</fullName>
    </submittedName>
</protein>
<dbReference type="InterPro" id="IPR013783">
    <property type="entry name" value="Ig-like_fold"/>
</dbReference>
<gene>
    <name evidence="2" type="ORF">LYPA_23C001421</name>
</gene>
<evidence type="ECO:0000313" key="3">
    <source>
        <dbReference type="Proteomes" id="UP000386466"/>
    </source>
</evidence>
<organism evidence="2 3">
    <name type="scientific">Lynx pardinus</name>
    <name type="common">Iberian lynx</name>
    <name type="synonym">Felis pardina</name>
    <dbReference type="NCBI Taxonomy" id="191816"/>
    <lineage>
        <taxon>Eukaryota</taxon>
        <taxon>Metazoa</taxon>
        <taxon>Chordata</taxon>
        <taxon>Craniata</taxon>
        <taxon>Vertebrata</taxon>
        <taxon>Euteleostomi</taxon>
        <taxon>Mammalia</taxon>
        <taxon>Eutheria</taxon>
        <taxon>Laurasiatheria</taxon>
        <taxon>Carnivora</taxon>
        <taxon>Feliformia</taxon>
        <taxon>Felidae</taxon>
        <taxon>Felinae</taxon>
        <taxon>Lynx</taxon>
    </lineage>
</organism>
<dbReference type="Gene3D" id="2.60.40.1930">
    <property type="match status" value="1"/>
</dbReference>
<dbReference type="GO" id="GO:0005615">
    <property type="term" value="C:extracellular space"/>
    <property type="evidence" value="ECO:0007669"/>
    <property type="project" value="TreeGrafter"/>
</dbReference>
<dbReference type="Gene3D" id="2.60.40.10">
    <property type="entry name" value="Immunoglobulins"/>
    <property type="match status" value="1"/>
</dbReference>
<accession>A0A485NB75</accession>
<dbReference type="GO" id="GO:0006956">
    <property type="term" value="P:complement activation"/>
    <property type="evidence" value="ECO:0007669"/>
    <property type="project" value="TreeGrafter"/>
</dbReference>
<dbReference type="InterPro" id="IPR011625">
    <property type="entry name" value="A2M_N_BRD"/>
</dbReference>
<evidence type="ECO:0000313" key="2">
    <source>
        <dbReference type="EMBL" id="VFV30560.1"/>
    </source>
</evidence>
<feature type="domain" description="Alpha-2-macroglobulin bait region" evidence="1">
    <location>
        <begin position="14"/>
        <end position="165"/>
    </location>
</feature>
<feature type="non-terminal residue" evidence="2">
    <location>
        <position position="177"/>
    </location>
</feature>
<evidence type="ECO:0000259" key="1">
    <source>
        <dbReference type="SMART" id="SM01359"/>
    </source>
</evidence>
<dbReference type="FunFam" id="2.60.40.1930:FF:000008">
    <property type="entry name" value="Complement C3"/>
    <property type="match status" value="1"/>
</dbReference>
<keyword evidence="3" id="KW-1185">Reference proteome</keyword>
<dbReference type="SMART" id="SM01359">
    <property type="entry name" value="A2M_N_2"/>
    <property type="match status" value="1"/>
</dbReference>
<sequence length="177" mass="20235">MNAQPYSTMSNNYLHISVPRVELKPGEDLNVNFHLRIDPTTTQENNIRYFTYLIMNKGKLLKVERQTREPGQDMYALPLTITEDFIPSFRLVAYYTFINNKGQREVVADSVWVDVKDSCVGKLVVKGGRKEERVHLPGQQMTLKIEGDHGARVGLVVVDKGVFVLNKKNKLTQSKVR</sequence>
<dbReference type="Proteomes" id="UP000386466">
    <property type="component" value="Unassembled WGS sequence"/>
</dbReference>